<gene>
    <name evidence="1" type="ORF">J2S75_004367</name>
</gene>
<dbReference type="RefSeq" id="WP_307023251.1">
    <property type="nucleotide sequence ID" value="NZ_JAUSUI010000013.1"/>
</dbReference>
<proteinExistence type="predicted"/>
<dbReference type="PROSITE" id="PS51257">
    <property type="entry name" value="PROKAR_LIPOPROTEIN"/>
    <property type="match status" value="1"/>
</dbReference>
<name>A0ABU0BHJ7_9HYPH</name>
<comment type="caution">
    <text evidence="1">The sequence shown here is derived from an EMBL/GenBank/DDBJ whole genome shotgun (WGS) entry which is preliminary data.</text>
</comment>
<accession>A0ABU0BHJ7</accession>
<evidence type="ECO:0008006" key="3">
    <source>
        <dbReference type="Google" id="ProtNLM"/>
    </source>
</evidence>
<dbReference type="EMBL" id="JAUSUI010000013">
    <property type="protein sequence ID" value="MDQ0305315.1"/>
    <property type="molecule type" value="Genomic_DNA"/>
</dbReference>
<organism evidence="1 2">
    <name type="scientific">Ancylobacter polymorphus</name>
    <dbReference type="NCBI Taxonomy" id="223390"/>
    <lineage>
        <taxon>Bacteria</taxon>
        <taxon>Pseudomonadati</taxon>
        <taxon>Pseudomonadota</taxon>
        <taxon>Alphaproteobacteria</taxon>
        <taxon>Hyphomicrobiales</taxon>
        <taxon>Xanthobacteraceae</taxon>
        <taxon>Ancylobacter</taxon>
    </lineage>
</organism>
<dbReference type="Proteomes" id="UP001224682">
    <property type="component" value="Unassembled WGS sequence"/>
</dbReference>
<evidence type="ECO:0000313" key="2">
    <source>
        <dbReference type="Proteomes" id="UP001224682"/>
    </source>
</evidence>
<protein>
    <recommendedName>
        <fullName evidence="3">Lipoprotein</fullName>
    </recommendedName>
</protein>
<keyword evidence="2" id="KW-1185">Reference proteome</keyword>
<evidence type="ECO:0000313" key="1">
    <source>
        <dbReference type="EMBL" id="MDQ0305315.1"/>
    </source>
</evidence>
<sequence>MRLAFPIVLTGLALAGCSTTPTDLEQKTAPTVLEFKENYQEIYRRVAKQATRCLKVDVGEGGSFEVDTELYNELGYGEVTYSHGSLARNYYMSAKIEKVGEGSRLTVYSGNQLAPARVRDLVVEWANGSTACPAF</sequence>
<reference evidence="1 2" key="1">
    <citation type="submission" date="2023-07" db="EMBL/GenBank/DDBJ databases">
        <title>Genomic Encyclopedia of Type Strains, Phase IV (KMG-IV): sequencing the most valuable type-strain genomes for metagenomic binning, comparative biology and taxonomic classification.</title>
        <authorList>
            <person name="Goeker M."/>
        </authorList>
    </citation>
    <scope>NUCLEOTIDE SEQUENCE [LARGE SCALE GENOMIC DNA]</scope>
    <source>
        <strain evidence="1 2">DSM 2457</strain>
    </source>
</reference>